<evidence type="ECO:0000256" key="1">
    <source>
        <dbReference type="SAM" id="MobiDB-lite"/>
    </source>
</evidence>
<feature type="compositionally biased region" description="Basic residues" evidence="1">
    <location>
        <begin position="175"/>
        <end position="196"/>
    </location>
</feature>
<accession>A0A836BCU5</accession>
<dbReference type="AlphaFoldDB" id="A0A836BCU5"/>
<evidence type="ECO:0000313" key="3">
    <source>
        <dbReference type="Proteomes" id="UP000613740"/>
    </source>
</evidence>
<organism evidence="2 3">
    <name type="scientific">Chlamydomonas schloesseri</name>
    <dbReference type="NCBI Taxonomy" id="2026947"/>
    <lineage>
        <taxon>Eukaryota</taxon>
        <taxon>Viridiplantae</taxon>
        <taxon>Chlorophyta</taxon>
        <taxon>core chlorophytes</taxon>
        <taxon>Chlorophyceae</taxon>
        <taxon>CS clade</taxon>
        <taxon>Chlamydomonadales</taxon>
        <taxon>Chlamydomonadaceae</taxon>
        <taxon>Chlamydomonas</taxon>
    </lineage>
</organism>
<keyword evidence="3" id="KW-1185">Reference proteome</keyword>
<dbReference type="OrthoDB" id="545265at2759"/>
<feature type="compositionally biased region" description="Low complexity" evidence="1">
    <location>
        <begin position="537"/>
        <end position="560"/>
    </location>
</feature>
<reference evidence="2" key="1">
    <citation type="journal article" date="2020" name="bioRxiv">
        <title>Comparative genomics of Chlamydomonas.</title>
        <authorList>
            <person name="Craig R.J."/>
            <person name="Hasan A.R."/>
            <person name="Ness R.W."/>
            <person name="Keightley P.D."/>
        </authorList>
    </citation>
    <scope>NUCLEOTIDE SEQUENCE</scope>
    <source>
        <strain evidence="2">CCAP 11/173</strain>
    </source>
</reference>
<proteinExistence type="predicted"/>
<feature type="compositionally biased region" description="Low complexity" evidence="1">
    <location>
        <begin position="224"/>
        <end position="238"/>
    </location>
</feature>
<evidence type="ECO:0000313" key="2">
    <source>
        <dbReference type="EMBL" id="KAG2454583.1"/>
    </source>
</evidence>
<feature type="region of interest" description="Disordered" evidence="1">
    <location>
        <begin position="882"/>
        <end position="950"/>
    </location>
</feature>
<feature type="compositionally biased region" description="Polar residues" evidence="1">
    <location>
        <begin position="513"/>
        <end position="526"/>
    </location>
</feature>
<feature type="region of interest" description="Disordered" evidence="1">
    <location>
        <begin position="668"/>
        <end position="696"/>
    </location>
</feature>
<feature type="compositionally biased region" description="Gly residues" evidence="1">
    <location>
        <begin position="239"/>
        <end position="249"/>
    </location>
</feature>
<feature type="compositionally biased region" description="Pro residues" evidence="1">
    <location>
        <begin position="118"/>
        <end position="137"/>
    </location>
</feature>
<gene>
    <name evidence="2" type="ORF">HYH02_000425</name>
</gene>
<feature type="region of interest" description="Disordered" evidence="1">
    <location>
        <begin position="461"/>
        <end position="563"/>
    </location>
</feature>
<dbReference type="EMBL" id="JAEHOD010000001">
    <property type="protein sequence ID" value="KAG2454583.1"/>
    <property type="molecule type" value="Genomic_DNA"/>
</dbReference>
<sequence length="1092" mass="107848">MTRRSRLARARDCRRPHQGLLVALSVHRPGGRGLLRGAAVIARWRPEDAEASEGKGDADAAARAAAAASPLTAEQVEEEDRGQIIAVCEQFVDAWWRGVARGVDTATDTFSQLLVGAPQPPSPPPPAVAAPPAPPPADTAAAQGGAAGSPESGASSSATAGGSDASAPAATAPPPHKHHEHDRHLHLGWRRAHREPKRSVAQAPPPQQQPLDSLPEARQAPTQATSDGPGSSSSSSGSSSGGTGTGGARAGSKVADAGAAPAAAAAGEADQEFLLLPDGVLHRRPLRGYGTLLTQLAAQHAEYHRVQYRPVASAANPGSGVGYVLGEFRMQDVGGLAGHPATFRISKGNCLYKFQVVEERAGAEGGPALEAGRGGASATAAAGAAATGSGSGRRRHVISRGWVRRQMTQEERDDRVWDPVHVYPAPFPIERLHLTRGGRPDAAAMEEAACAWVAAQAKPRRRTVAQPTIPPIATGGGGSAGEGPAAQPQLEEVGGLQRQRAVEEGSGGASAGHVTSISTLRQITSTDPHRAGQLPDTAASSSSSSRSTSSSGASSSSSTAMLGSCGGRSGMLHDAYGIYPGPEDLRLLSGAGGAGGYGSSRSQQPVLGPEAILQRIQAQQRLTEHVEPLLHDVAVSADHNIAFVHWVNIITPAAAAAAATTAEPEPAATAAAARATSGGGSRAGMQSPLRGGTAAVAARAVPRQQVQSGEAVGKPQAPAAEGCGLSREAGVGEVEQAPSDVGVPAGGTSEAGAGDAASAAAPLAGPASSSDAGLGLQVSGSGTTPGGMLTSGSGRSSAASIAAVSNVATAAANAATAAAQAATAAAGVATTAASAANVAATTANTAATMAATAATAAAFMAAAEQADPPVITSSAAADGAAGEATPASLGQTGAGAMARGGTRAALSPASAAGAPRGPASPLENQQEPSGGATGGGSGGNSGGDGGPLSSLDLRLQERLQDLRLAMPQVQMQMPAQIQGLEEVITAAAQRVAGAAGTAAAAASAAAAAATAVIMAEQAAQQQAAAGGGKAAGGGAAERAGAATAVAPLPPPPPPVPYHQENMAALLFDDDGAVTDVWLLRSPFHWERRLLRP</sequence>
<name>A0A836BCU5_9CHLO</name>
<feature type="compositionally biased region" description="Low complexity" evidence="1">
    <location>
        <begin position="882"/>
        <end position="922"/>
    </location>
</feature>
<comment type="caution">
    <text evidence="2">The sequence shown here is derived from an EMBL/GenBank/DDBJ whole genome shotgun (WGS) entry which is preliminary data.</text>
</comment>
<feature type="compositionally biased region" description="Low complexity" evidence="1">
    <location>
        <begin position="138"/>
        <end position="170"/>
    </location>
</feature>
<protein>
    <submittedName>
        <fullName evidence="2">Uncharacterized protein</fullName>
    </submittedName>
</protein>
<feature type="compositionally biased region" description="Low complexity" evidence="1">
    <location>
        <begin position="746"/>
        <end position="775"/>
    </location>
</feature>
<dbReference type="Proteomes" id="UP000613740">
    <property type="component" value="Unassembled WGS sequence"/>
</dbReference>
<feature type="region of interest" description="Disordered" evidence="1">
    <location>
        <begin position="737"/>
        <end position="795"/>
    </location>
</feature>
<feature type="compositionally biased region" description="Gly residues" evidence="1">
    <location>
        <begin position="931"/>
        <end position="946"/>
    </location>
</feature>
<feature type="region of interest" description="Disordered" evidence="1">
    <location>
        <begin position="113"/>
        <end position="252"/>
    </location>
</feature>